<reference evidence="4" key="1">
    <citation type="submission" date="2020-01" db="EMBL/GenBank/DDBJ databases">
        <authorList>
            <consortium name="DOE Joint Genome Institute"/>
            <person name="Haridas S."/>
            <person name="Albert R."/>
            <person name="Binder M."/>
            <person name="Bloem J."/>
            <person name="Labutti K."/>
            <person name="Salamov A."/>
            <person name="Andreopoulos B."/>
            <person name="Baker S.E."/>
            <person name="Barry K."/>
            <person name="Bills G."/>
            <person name="Bluhm B.H."/>
            <person name="Cannon C."/>
            <person name="Castanera R."/>
            <person name="Culley D.E."/>
            <person name="Daum C."/>
            <person name="Ezra D."/>
            <person name="Gonzalez J.B."/>
            <person name="Henrissat B."/>
            <person name="Kuo A."/>
            <person name="Liang C."/>
            <person name="Lipzen A."/>
            <person name="Lutzoni F."/>
            <person name="Magnuson J."/>
            <person name="Mondo S."/>
            <person name="Nolan M."/>
            <person name="Ohm R."/>
            <person name="Pangilinan J."/>
            <person name="Park H.-J."/>
            <person name="Ramirez L."/>
            <person name="Alfaro M."/>
            <person name="Sun H."/>
            <person name="Tritt A."/>
            <person name="Yoshinaga Y."/>
            <person name="Zwiers L.-H."/>
            <person name="Turgeon B.G."/>
            <person name="Goodwin S.B."/>
            <person name="Spatafora J.W."/>
            <person name="Crous P.W."/>
            <person name="Grigoriev I.V."/>
        </authorList>
    </citation>
    <scope>NUCLEOTIDE SEQUENCE</scope>
    <source>
        <strain evidence="4">CBS 342.82</strain>
    </source>
</reference>
<dbReference type="RefSeq" id="XP_033454803.1">
    <property type="nucleotide sequence ID" value="XM_033606128.1"/>
</dbReference>
<organism evidence="4">
    <name type="scientific">Dissoconium aciculare CBS 342.82</name>
    <dbReference type="NCBI Taxonomy" id="1314786"/>
    <lineage>
        <taxon>Eukaryota</taxon>
        <taxon>Fungi</taxon>
        <taxon>Dikarya</taxon>
        <taxon>Ascomycota</taxon>
        <taxon>Pezizomycotina</taxon>
        <taxon>Dothideomycetes</taxon>
        <taxon>Dothideomycetidae</taxon>
        <taxon>Mycosphaerellales</taxon>
        <taxon>Dissoconiaceae</taxon>
        <taxon>Dissoconium</taxon>
    </lineage>
</organism>
<dbReference type="Proteomes" id="UP000504637">
    <property type="component" value="Unplaced"/>
</dbReference>
<dbReference type="AlphaFoldDB" id="A0A6J3LT29"/>
<evidence type="ECO:0000313" key="3">
    <source>
        <dbReference type="Proteomes" id="UP000504637"/>
    </source>
</evidence>
<feature type="signal peptide" evidence="2">
    <location>
        <begin position="1"/>
        <end position="20"/>
    </location>
</feature>
<protein>
    <recommendedName>
        <fullName evidence="5">Apple domain-containing protein</fullName>
    </recommendedName>
</protein>
<sequence>MKLSLGCALILGLSVGICDANYPTTKSKLPHATTSSTSLTSAYRTSTSSKRTTPATSSGLVTSKITTKPTYAVTVNQATSKSTTLTTQSQSSPQSSCISTTVSTTTIATRTTTITYAIDSASTTIYTYESFQGGPETVFVGGTTELYVTFPTTTTVLITPTTFVGPSATVTIPTPPGFRPIRSSLPGATADPDLPNPVQKRDVYPEPGTTPVKCTKTFTRIVTSQAPERTATAVTTLSGTDFIVGTTIFDGVGLSSYLATYTGPVTVTSPGTYTTTIGIYNNAITSTVTLPTQTIRRVQSTVYAACGKDNIANKYFDKASQTNYDIVLNSALIYFTKEEFQADYNPQTAYDCCVMAHSYPNISNFQWSPFEDFVGGRCFLTRTNQTCVKAGDPRSNIAVANSEVMAGYAFTGNIGCSQIKGIEVHG</sequence>
<proteinExistence type="predicted"/>
<name>A0A6J3LT29_9PEZI</name>
<feature type="region of interest" description="Disordered" evidence="1">
    <location>
        <begin position="187"/>
        <end position="209"/>
    </location>
</feature>
<evidence type="ECO:0000256" key="2">
    <source>
        <dbReference type="SAM" id="SignalP"/>
    </source>
</evidence>
<reference evidence="4" key="2">
    <citation type="submission" date="2020-04" db="EMBL/GenBank/DDBJ databases">
        <authorList>
            <consortium name="NCBI Genome Project"/>
        </authorList>
    </citation>
    <scope>NUCLEOTIDE SEQUENCE</scope>
    <source>
        <strain evidence="4">CBS 342.82</strain>
    </source>
</reference>
<dbReference type="GeneID" id="54363928"/>
<evidence type="ECO:0000313" key="4">
    <source>
        <dbReference type="RefSeq" id="XP_033454803.1"/>
    </source>
</evidence>
<accession>A0A6J3LT29</accession>
<keyword evidence="2" id="KW-0732">Signal</keyword>
<feature type="chain" id="PRO_5027066768" description="Apple domain-containing protein" evidence="2">
    <location>
        <begin position="21"/>
        <end position="426"/>
    </location>
</feature>
<keyword evidence="3" id="KW-1185">Reference proteome</keyword>
<evidence type="ECO:0008006" key="5">
    <source>
        <dbReference type="Google" id="ProtNLM"/>
    </source>
</evidence>
<gene>
    <name evidence="4" type="ORF">K489DRAFT_385535</name>
</gene>
<evidence type="ECO:0000256" key="1">
    <source>
        <dbReference type="SAM" id="MobiDB-lite"/>
    </source>
</evidence>
<reference evidence="4" key="3">
    <citation type="submission" date="2025-08" db="UniProtKB">
        <authorList>
            <consortium name="RefSeq"/>
        </authorList>
    </citation>
    <scope>IDENTIFICATION</scope>
    <source>
        <strain evidence="4">CBS 342.82</strain>
    </source>
</reference>